<dbReference type="SUPFAM" id="SSF48726">
    <property type="entry name" value="Immunoglobulin"/>
    <property type="match status" value="2"/>
</dbReference>
<feature type="domain" description="Ig-like" evidence="10">
    <location>
        <begin position="76"/>
        <end position="160"/>
    </location>
</feature>
<evidence type="ECO:0000313" key="12">
    <source>
        <dbReference type="Proteomes" id="UP000752171"/>
    </source>
</evidence>
<evidence type="ECO:0000256" key="1">
    <source>
        <dbReference type="ARBA" id="ARBA00004613"/>
    </source>
</evidence>
<keyword evidence="3" id="KW-0732">Signal</keyword>
<dbReference type="Gene3D" id="2.60.40.10">
    <property type="entry name" value="Immunoglobulins"/>
    <property type="match status" value="2"/>
</dbReference>
<sequence>MEDAEVACSQMGCGKATSIHDKAHFGQGSGPIFLDNVGCSGTETTLTSCSHRGLGINDCSHGEDAGVVCSDVLPSPTLTLISSHSTVSPGESVQFKCTLPRQNYMSLNFRLYKNGVSVQTQTTQSPATFTLTVDTSVQGQYSCDFLYQRSSSSTSSSRVNITVVTLPTPRISLSTTNQVTWGERVDITCSVETQHTGGSFNLKTGSGSVIQTKSGTSVTFSFPKVDFANAGSYYCQYQTRVSSREFSSPLSSSVDFTVIGKPTHFSPCQFWDYGMFCHIMVHVWFFGLNLKHWFEIMSW</sequence>
<dbReference type="InterPro" id="IPR013151">
    <property type="entry name" value="Immunoglobulin_dom"/>
</dbReference>
<dbReference type="PRINTS" id="PR00258">
    <property type="entry name" value="SPERACTRCPTR"/>
</dbReference>
<dbReference type="InterPro" id="IPR001190">
    <property type="entry name" value="SRCR"/>
</dbReference>
<dbReference type="PROSITE" id="PS50835">
    <property type="entry name" value="IG_LIKE"/>
    <property type="match status" value="2"/>
</dbReference>
<protein>
    <submittedName>
        <fullName evidence="11">Deleted in malignant brain tumors 1 protein-like</fullName>
    </submittedName>
</protein>
<dbReference type="Pfam" id="PF00047">
    <property type="entry name" value="ig"/>
    <property type="match status" value="1"/>
</dbReference>
<comment type="caution">
    <text evidence="8">Lacks conserved residue(s) required for the propagation of feature annotation.</text>
</comment>
<dbReference type="GO" id="GO:0004252">
    <property type="term" value="F:serine-type endopeptidase activity"/>
    <property type="evidence" value="ECO:0007669"/>
    <property type="project" value="TreeGrafter"/>
</dbReference>
<evidence type="ECO:0000256" key="8">
    <source>
        <dbReference type="PROSITE-ProRule" id="PRU00196"/>
    </source>
</evidence>
<feature type="disulfide bond" evidence="8">
    <location>
        <begin position="8"/>
        <end position="69"/>
    </location>
</feature>
<evidence type="ECO:0000259" key="10">
    <source>
        <dbReference type="PROSITE" id="PS50835"/>
    </source>
</evidence>
<evidence type="ECO:0000256" key="5">
    <source>
        <dbReference type="ARBA" id="ARBA00023157"/>
    </source>
</evidence>
<dbReference type="SUPFAM" id="SSF56487">
    <property type="entry name" value="SRCR-like"/>
    <property type="match status" value="1"/>
</dbReference>
<dbReference type="FunFam" id="3.10.250.10:FF:000057">
    <property type="entry name" value="Uncharacterized protein"/>
    <property type="match status" value="1"/>
</dbReference>
<dbReference type="PANTHER" id="PTHR48071:SF15">
    <property type="entry name" value="SRCR DOMAIN-CONTAINING PROTEIN"/>
    <property type="match status" value="1"/>
</dbReference>
<dbReference type="SMART" id="SM00202">
    <property type="entry name" value="SR"/>
    <property type="match status" value="1"/>
</dbReference>
<dbReference type="InterPro" id="IPR013783">
    <property type="entry name" value="Ig-like_fold"/>
</dbReference>
<evidence type="ECO:0000313" key="11">
    <source>
        <dbReference type="EMBL" id="KAG9264057.1"/>
    </source>
</evidence>
<dbReference type="EMBL" id="JAICCE010000019">
    <property type="protein sequence ID" value="KAG9264057.1"/>
    <property type="molecule type" value="Genomic_DNA"/>
</dbReference>
<feature type="domain" description="SRCR" evidence="9">
    <location>
        <begin position="1"/>
        <end position="70"/>
    </location>
</feature>
<comment type="subcellular location">
    <subcellularLocation>
        <location evidence="1">Secreted</location>
    </subcellularLocation>
</comment>
<feature type="disulfide bond" evidence="8">
    <location>
        <begin position="39"/>
        <end position="49"/>
    </location>
</feature>
<dbReference type="GO" id="GO:0005615">
    <property type="term" value="C:extracellular space"/>
    <property type="evidence" value="ECO:0007669"/>
    <property type="project" value="TreeGrafter"/>
</dbReference>
<dbReference type="PANTHER" id="PTHR48071">
    <property type="entry name" value="SRCR DOMAIN-CONTAINING PROTEIN"/>
    <property type="match status" value="1"/>
</dbReference>
<keyword evidence="2" id="KW-0964">Secreted</keyword>
<feature type="domain" description="Ig-like" evidence="10">
    <location>
        <begin position="169"/>
        <end position="247"/>
    </location>
</feature>
<dbReference type="InterPro" id="IPR007110">
    <property type="entry name" value="Ig-like_dom"/>
</dbReference>
<evidence type="ECO:0000256" key="4">
    <source>
        <dbReference type="ARBA" id="ARBA00022737"/>
    </source>
</evidence>
<keyword evidence="5 8" id="KW-1015">Disulfide bond</keyword>
<dbReference type="Pfam" id="PF00530">
    <property type="entry name" value="SRCR"/>
    <property type="match status" value="1"/>
</dbReference>
<dbReference type="GO" id="GO:0031638">
    <property type="term" value="P:zymogen activation"/>
    <property type="evidence" value="ECO:0007669"/>
    <property type="project" value="TreeGrafter"/>
</dbReference>
<dbReference type="SMART" id="SM00409">
    <property type="entry name" value="IG"/>
    <property type="match status" value="2"/>
</dbReference>
<dbReference type="Gene3D" id="3.10.250.10">
    <property type="entry name" value="SRCR-like domain"/>
    <property type="match status" value="1"/>
</dbReference>
<reference evidence="11 12" key="1">
    <citation type="submission" date="2021-07" db="EMBL/GenBank/DDBJ databases">
        <authorList>
            <person name="Imarazene B."/>
            <person name="Zahm M."/>
            <person name="Klopp C."/>
            <person name="Cabau C."/>
            <person name="Beille S."/>
            <person name="Jouanno E."/>
            <person name="Castinel A."/>
            <person name="Lluch J."/>
            <person name="Gil L."/>
            <person name="Kuchtly C."/>
            <person name="Lopez Roques C."/>
            <person name="Donnadieu C."/>
            <person name="Parrinello H."/>
            <person name="Journot L."/>
            <person name="Du K."/>
            <person name="Schartl M."/>
            <person name="Retaux S."/>
            <person name="Guiguen Y."/>
        </authorList>
    </citation>
    <scope>NUCLEOTIDE SEQUENCE [LARGE SCALE GENOMIC DNA]</scope>
    <source>
        <strain evidence="11">Pach_M1</strain>
        <tissue evidence="11">Testis</tissue>
    </source>
</reference>
<keyword evidence="7" id="KW-0393">Immunoglobulin domain</keyword>
<evidence type="ECO:0000256" key="6">
    <source>
        <dbReference type="ARBA" id="ARBA00023180"/>
    </source>
</evidence>
<dbReference type="InterPro" id="IPR036772">
    <property type="entry name" value="SRCR-like_dom_sf"/>
</dbReference>
<dbReference type="Pfam" id="PF13895">
    <property type="entry name" value="Ig_2"/>
    <property type="match status" value="1"/>
</dbReference>
<evidence type="ECO:0000256" key="2">
    <source>
        <dbReference type="ARBA" id="ARBA00022525"/>
    </source>
</evidence>
<dbReference type="InterPro" id="IPR036179">
    <property type="entry name" value="Ig-like_dom_sf"/>
</dbReference>
<dbReference type="InterPro" id="IPR003599">
    <property type="entry name" value="Ig_sub"/>
</dbReference>
<organism evidence="11 12">
    <name type="scientific">Astyanax mexicanus</name>
    <name type="common">Blind cave fish</name>
    <name type="synonym">Astyanax fasciatus mexicanus</name>
    <dbReference type="NCBI Taxonomy" id="7994"/>
    <lineage>
        <taxon>Eukaryota</taxon>
        <taxon>Metazoa</taxon>
        <taxon>Chordata</taxon>
        <taxon>Craniata</taxon>
        <taxon>Vertebrata</taxon>
        <taxon>Euteleostomi</taxon>
        <taxon>Actinopterygii</taxon>
        <taxon>Neopterygii</taxon>
        <taxon>Teleostei</taxon>
        <taxon>Ostariophysi</taxon>
        <taxon>Characiformes</taxon>
        <taxon>Characoidei</taxon>
        <taxon>Acestrorhamphidae</taxon>
        <taxon>Acestrorhamphinae</taxon>
        <taxon>Astyanax</taxon>
    </lineage>
</organism>
<gene>
    <name evidence="11" type="primary">DMBT1</name>
    <name evidence="11" type="ORF">AMEX_G22285</name>
</gene>
<evidence type="ECO:0000256" key="7">
    <source>
        <dbReference type="ARBA" id="ARBA00023319"/>
    </source>
</evidence>
<proteinExistence type="predicted"/>
<comment type="caution">
    <text evidence="11">The sequence shown here is derived from an EMBL/GenBank/DDBJ whole genome shotgun (WGS) entry which is preliminary data.</text>
</comment>
<name>A0A8T2KZG6_ASTMX</name>
<dbReference type="GO" id="GO:0005886">
    <property type="term" value="C:plasma membrane"/>
    <property type="evidence" value="ECO:0007669"/>
    <property type="project" value="TreeGrafter"/>
</dbReference>
<dbReference type="AlphaFoldDB" id="A0A8T2KZG6"/>
<keyword evidence="6" id="KW-0325">Glycoprotein</keyword>
<evidence type="ECO:0000256" key="3">
    <source>
        <dbReference type="ARBA" id="ARBA00022729"/>
    </source>
</evidence>
<accession>A0A8T2KZG6</accession>
<dbReference type="Proteomes" id="UP000752171">
    <property type="component" value="Unassembled WGS sequence"/>
</dbReference>
<dbReference type="PROSITE" id="PS50287">
    <property type="entry name" value="SRCR_2"/>
    <property type="match status" value="1"/>
</dbReference>
<keyword evidence="4" id="KW-0677">Repeat</keyword>
<evidence type="ECO:0000259" key="9">
    <source>
        <dbReference type="PROSITE" id="PS50287"/>
    </source>
</evidence>